<dbReference type="SUPFAM" id="SSF53807">
    <property type="entry name" value="Helical backbone' metal receptor"/>
    <property type="match status" value="1"/>
</dbReference>
<accession>A0A367F7R3</accession>
<dbReference type="CDD" id="cd01148">
    <property type="entry name" value="TroA_a"/>
    <property type="match status" value="1"/>
</dbReference>
<organism evidence="3 4">
    <name type="scientific">Streptomyces diacarni</name>
    <dbReference type="NCBI Taxonomy" id="2800381"/>
    <lineage>
        <taxon>Bacteria</taxon>
        <taxon>Bacillati</taxon>
        <taxon>Actinomycetota</taxon>
        <taxon>Actinomycetes</taxon>
        <taxon>Kitasatosporales</taxon>
        <taxon>Streptomycetaceae</taxon>
        <taxon>Streptomyces</taxon>
    </lineage>
</organism>
<gene>
    <name evidence="3" type="ORF">DTL70_07485</name>
</gene>
<name>A0A367F7R3_9ACTN</name>
<reference evidence="3 4" key="1">
    <citation type="submission" date="2018-06" db="EMBL/GenBank/DDBJ databases">
        <title>Streptomyces reniochalinae sp. nov. and Streptomyces diacarnus sp. nov. from marine sponges.</title>
        <authorList>
            <person name="Li L."/>
        </authorList>
    </citation>
    <scope>NUCLEOTIDE SEQUENCE [LARGE SCALE GENOMIC DNA]</scope>
    <source>
        <strain evidence="3 4">LHW51701</strain>
    </source>
</reference>
<dbReference type="InterPro" id="IPR002491">
    <property type="entry name" value="ABC_transptr_periplasmic_BD"/>
</dbReference>
<dbReference type="PROSITE" id="PS50983">
    <property type="entry name" value="FE_B12_PBP"/>
    <property type="match status" value="1"/>
</dbReference>
<evidence type="ECO:0000256" key="1">
    <source>
        <dbReference type="ARBA" id="ARBA00008814"/>
    </source>
</evidence>
<proteinExistence type="inferred from homology"/>
<dbReference type="Pfam" id="PF01497">
    <property type="entry name" value="Peripla_BP_2"/>
    <property type="match status" value="1"/>
</dbReference>
<dbReference type="AlphaFoldDB" id="A0A367F7R3"/>
<protein>
    <recommendedName>
        <fullName evidence="2">Fe/B12 periplasmic-binding domain-containing protein</fullName>
    </recommendedName>
</protein>
<dbReference type="RefSeq" id="WP_114021055.1">
    <property type="nucleotide sequence ID" value="NZ_JBEYTF010000055.1"/>
</dbReference>
<sequence length="352" mass="37608">MIRTRRVARAATRRADAGCAPTRRAGAARAARGLLTALLLIPLAACGSGTRAGGATGKDSPAGFPYTVTNCGVKTTFTAPPERAVTMNQHVTEVMLALGLQDRMAGTAYLDDAILPRYRKAYKGVEVLAGKYPSKEVLLAANPDFVYGGYASAFDKTEGRDRAALEDGGVPTRLNLEACTDHTDISTLHKEIRQVARVFGVPERGEALIAAQDKQLAATAKRLEDTGKTRVFVYDSGEGSAFTAGGTGIGNEILRRAGARNVFADVDKPFADVSWEKVVQRAPDVVVLYDYGGTTLAQKKKRLLEDPALADVPAIKHRRFAVLPLSSAVLGPRVPEAVDDLARQLHPRRNGA</sequence>
<comment type="caution">
    <text evidence="3">The sequence shown here is derived from an EMBL/GenBank/DDBJ whole genome shotgun (WGS) entry which is preliminary data.</text>
</comment>
<evidence type="ECO:0000259" key="2">
    <source>
        <dbReference type="PROSITE" id="PS50983"/>
    </source>
</evidence>
<dbReference type="PANTHER" id="PTHR30535:SF7">
    <property type="entry name" value="IRON(III) DICITRATE-BINDING PROTEIN"/>
    <property type="match status" value="1"/>
</dbReference>
<keyword evidence="4" id="KW-1185">Reference proteome</keyword>
<dbReference type="Gene3D" id="3.40.50.1980">
    <property type="entry name" value="Nitrogenase molybdenum iron protein domain"/>
    <property type="match status" value="2"/>
</dbReference>
<feature type="domain" description="Fe/B12 periplasmic-binding" evidence="2">
    <location>
        <begin position="83"/>
        <end position="349"/>
    </location>
</feature>
<dbReference type="InterPro" id="IPR050902">
    <property type="entry name" value="ABC_Transporter_SBP"/>
</dbReference>
<dbReference type="PANTHER" id="PTHR30535">
    <property type="entry name" value="VITAMIN B12-BINDING PROTEIN"/>
    <property type="match status" value="1"/>
</dbReference>
<evidence type="ECO:0000313" key="4">
    <source>
        <dbReference type="Proteomes" id="UP000252914"/>
    </source>
</evidence>
<dbReference type="Proteomes" id="UP000252914">
    <property type="component" value="Unassembled WGS sequence"/>
</dbReference>
<dbReference type="EMBL" id="QOIN01000034">
    <property type="protein sequence ID" value="RCG26406.1"/>
    <property type="molecule type" value="Genomic_DNA"/>
</dbReference>
<evidence type="ECO:0000313" key="3">
    <source>
        <dbReference type="EMBL" id="RCG26406.1"/>
    </source>
</evidence>
<comment type="similarity">
    <text evidence="1">Belongs to the bacterial solute-binding protein 8 family.</text>
</comment>